<evidence type="ECO:0000313" key="12">
    <source>
        <dbReference type="EMBL" id="SNB62760.1"/>
    </source>
</evidence>
<keyword evidence="9 10" id="KW-0131">Cell cycle</keyword>
<keyword evidence="5 10" id="KW-0132">Cell division</keyword>
<dbReference type="GO" id="GO:0043213">
    <property type="term" value="P:bacteriocin transport"/>
    <property type="evidence" value="ECO:0007669"/>
    <property type="project" value="InterPro"/>
</dbReference>
<evidence type="ECO:0000256" key="5">
    <source>
        <dbReference type="ARBA" id="ARBA00022618"/>
    </source>
</evidence>
<proteinExistence type="inferred from homology"/>
<evidence type="ECO:0000256" key="9">
    <source>
        <dbReference type="ARBA" id="ARBA00023306"/>
    </source>
</evidence>
<sequence>MEQSAVTTAGLASVATPSILHLILEADLIVKAVMILLLCASLWCWAVVFEKGFRFARLQRLATAFERNFWSGAPLDDLYRRLGKRPDHPMALMFATAMDEWRESPSSSETAAQASLLERVGRVMSLTMDREVQSLEKHLPSLATIGAVAPFVGLFGTVWGIMNSFQSIAATKNTTLAVVAPGIAEALFATAMGLVAAIPAVVAYNKLSYALDRYAERLSSFTDEFSVVVSRELDAKRFG</sequence>
<dbReference type="RefSeq" id="WP_088560414.1">
    <property type="nucleotide sequence ID" value="NZ_FYEH01000003.1"/>
</dbReference>
<dbReference type="PANTHER" id="PTHR30625">
    <property type="entry name" value="PROTEIN TOLQ"/>
    <property type="match status" value="1"/>
</dbReference>
<evidence type="ECO:0000256" key="4">
    <source>
        <dbReference type="ARBA" id="ARBA00022519"/>
    </source>
</evidence>
<evidence type="ECO:0000256" key="1">
    <source>
        <dbReference type="ARBA" id="ARBA00004651"/>
    </source>
</evidence>
<dbReference type="Proteomes" id="UP000197065">
    <property type="component" value="Unassembled WGS sequence"/>
</dbReference>
<feature type="transmembrane region" description="Helical" evidence="10">
    <location>
        <begin position="28"/>
        <end position="49"/>
    </location>
</feature>
<evidence type="ECO:0000256" key="7">
    <source>
        <dbReference type="ARBA" id="ARBA00022989"/>
    </source>
</evidence>
<gene>
    <name evidence="10" type="primary">tolQ</name>
    <name evidence="12" type="ORF">SAMN07250955_103179</name>
</gene>
<dbReference type="Pfam" id="PF01618">
    <property type="entry name" value="MotA_ExbB"/>
    <property type="match status" value="1"/>
</dbReference>
<keyword evidence="6 10" id="KW-0812">Transmembrane</keyword>
<organism evidence="12 13">
    <name type="scientific">Arboricoccus pini</name>
    <dbReference type="NCBI Taxonomy" id="1963835"/>
    <lineage>
        <taxon>Bacteria</taxon>
        <taxon>Pseudomonadati</taxon>
        <taxon>Pseudomonadota</taxon>
        <taxon>Alphaproteobacteria</taxon>
        <taxon>Geminicoccales</taxon>
        <taxon>Geminicoccaceae</taxon>
        <taxon>Arboricoccus</taxon>
    </lineage>
</organism>
<comment type="function">
    <text evidence="10">Part of the Tol-Pal system, which plays a role in outer membrane invagination during cell division and is important for maintaining outer membrane integrity.</text>
</comment>
<keyword evidence="8 10" id="KW-0472">Membrane</keyword>
<evidence type="ECO:0000256" key="3">
    <source>
        <dbReference type="ARBA" id="ARBA00022475"/>
    </source>
</evidence>
<feature type="transmembrane region" description="Helical" evidence="10">
    <location>
        <begin position="139"/>
        <end position="162"/>
    </location>
</feature>
<comment type="subcellular location">
    <subcellularLocation>
        <location evidence="10">Cell inner membrane</location>
        <topology evidence="10">Multi-pass membrane protein</topology>
    </subcellularLocation>
    <subcellularLocation>
        <location evidence="1">Cell membrane</location>
        <topology evidence="1">Multi-pass membrane protein</topology>
    </subcellularLocation>
</comment>
<evidence type="ECO:0000256" key="8">
    <source>
        <dbReference type="ARBA" id="ARBA00023136"/>
    </source>
</evidence>
<dbReference type="GO" id="GO:0017038">
    <property type="term" value="P:protein import"/>
    <property type="evidence" value="ECO:0007669"/>
    <property type="project" value="TreeGrafter"/>
</dbReference>
<name>A0A212QT37_9PROT</name>
<dbReference type="NCBIfam" id="TIGR02796">
    <property type="entry name" value="tolQ"/>
    <property type="match status" value="1"/>
</dbReference>
<comment type="subunit">
    <text evidence="10">The Tol-Pal system is composed of five core proteins: the inner membrane proteins TolA, TolQ and TolR, the periplasmic protein TolB and the outer membrane protein Pal. They form a network linking the inner and outer membranes and the peptidoglycan layer.</text>
</comment>
<protein>
    <recommendedName>
        <fullName evidence="10">Tol-Pal system protein TolQ</fullName>
    </recommendedName>
</protein>
<evidence type="ECO:0000256" key="2">
    <source>
        <dbReference type="ARBA" id="ARBA00010442"/>
    </source>
</evidence>
<keyword evidence="4 10" id="KW-0997">Cell inner membrane</keyword>
<comment type="similarity">
    <text evidence="2 10">Belongs to the ExbB/TolQ family.</text>
</comment>
<keyword evidence="13" id="KW-1185">Reference proteome</keyword>
<dbReference type="InterPro" id="IPR050790">
    <property type="entry name" value="ExbB/TolQ_transport"/>
</dbReference>
<evidence type="ECO:0000313" key="13">
    <source>
        <dbReference type="Proteomes" id="UP000197065"/>
    </source>
</evidence>
<dbReference type="HAMAP" id="MF_02202">
    <property type="entry name" value="TolQ"/>
    <property type="match status" value="1"/>
</dbReference>
<evidence type="ECO:0000259" key="11">
    <source>
        <dbReference type="Pfam" id="PF01618"/>
    </source>
</evidence>
<evidence type="ECO:0000256" key="6">
    <source>
        <dbReference type="ARBA" id="ARBA00022692"/>
    </source>
</evidence>
<evidence type="ECO:0000256" key="10">
    <source>
        <dbReference type="HAMAP-Rule" id="MF_02202"/>
    </source>
</evidence>
<reference evidence="12 13" key="1">
    <citation type="submission" date="2017-06" db="EMBL/GenBank/DDBJ databases">
        <authorList>
            <person name="Kim H.J."/>
            <person name="Triplett B.A."/>
        </authorList>
    </citation>
    <scope>NUCLEOTIDE SEQUENCE [LARGE SCALE GENOMIC DNA]</scope>
    <source>
        <strain evidence="12 13">B29T1</strain>
    </source>
</reference>
<dbReference type="GO" id="GO:0005886">
    <property type="term" value="C:plasma membrane"/>
    <property type="evidence" value="ECO:0007669"/>
    <property type="project" value="UniProtKB-SubCell"/>
</dbReference>
<feature type="domain" description="MotA/TolQ/ExbB proton channel" evidence="11">
    <location>
        <begin position="112"/>
        <end position="218"/>
    </location>
</feature>
<dbReference type="InterPro" id="IPR002898">
    <property type="entry name" value="MotA_ExbB_proton_chnl"/>
</dbReference>
<accession>A0A212QT37</accession>
<keyword evidence="7 10" id="KW-1133">Transmembrane helix</keyword>
<dbReference type="AlphaFoldDB" id="A0A212QT37"/>
<dbReference type="PANTHER" id="PTHR30625:SF3">
    <property type="entry name" value="TOL-PAL SYSTEM PROTEIN TOLQ"/>
    <property type="match status" value="1"/>
</dbReference>
<dbReference type="InterPro" id="IPR014163">
    <property type="entry name" value="Tol-Pal_TolQ"/>
</dbReference>
<keyword evidence="3 10" id="KW-1003">Cell membrane</keyword>
<feature type="transmembrane region" description="Helical" evidence="10">
    <location>
        <begin position="182"/>
        <end position="204"/>
    </location>
</feature>
<dbReference type="GO" id="GO:0051301">
    <property type="term" value="P:cell division"/>
    <property type="evidence" value="ECO:0007669"/>
    <property type="project" value="UniProtKB-UniRule"/>
</dbReference>
<dbReference type="OrthoDB" id="9805133at2"/>
<dbReference type="EMBL" id="FYEH01000003">
    <property type="protein sequence ID" value="SNB62760.1"/>
    <property type="molecule type" value="Genomic_DNA"/>
</dbReference>